<dbReference type="GO" id="GO:0009234">
    <property type="term" value="P:menaquinone biosynthetic process"/>
    <property type="evidence" value="ECO:0007669"/>
    <property type="project" value="UniProtKB-UniRule"/>
</dbReference>
<dbReference type="AlphaFoldDB" id="A0A5Q4VGE0"/>
<dbReference type="InterPro" id="IPR000845">
    <property type="entry name" value="Nucleoside_phosphorylase_d"/>
</dbReference>
<reference evidence="4 5" key="1">
    <citation type="submission" date="2019-06" db="EMBL/GenBank/DDBJ databases">
        <title>Desulfobotulus mexicanus sp. nov., a novel sulfate-reducing bacterium isolated from the sediment of an alkaline crater lake in Mexico.</title>
        <authorList>
            <person name="Hirschler-Rea A."/>
        </authorList>
    </citation>
    <scope>NUCLEOTIDE SEQUENCE [LARGE SCALE GENOMIC DNA]</scope>
    <source>
        <strain evidence="4 5">PAR22N</strain>
    </source>
</reference>
<keyword evidence="5" id="KW-1185">Reference proteome</keyword>
<gene>
    <name evidence="1 4" type="primary">mqnB</name>
    <name evidence="4" type="ORF">FIM25_04925</name>
</gene>
<evidence type="ECO:0000256" key="2">
    <source>
        <dbReference type="NCBIfam" id="TIGR03664"/>
    </source>
</evidence>
<proteinExistence type="inferred from homology"/>
<comment type="catalytic activity">
    <reaction evidence="1">
        <text>futalosine + H2O = dehypoxanthine futalosine + hypoxanthine</text>
        <dbReference type="Rhea" id="RHEA:25904"/>
        <dbReference type="ChEBI" id="CHEBI:15377"/>
        <dbReference type="ChEBI" id="CHEBI:17368"/>
        <dbReference type="ChEBI" id="CHEBI:58863"/>
        <dbReference type="ChEBI" id="CHEBI:58864"/>
        <dbReference type="EC" id="3.2.2.26"/>
    </reaction>
</comment>
<accession>A0A5Q4VGE0</accession>
<evidence type="ECO:0000259" key="3">
    <source>
        <dbReference type="Pfam" id="PF01048"/>
    </source>
</evidence>
<dbReference type="SUPFAM" id="SSF53167">
    <property type="entry name" value="Purine and uridine phosphorylases"/>
    <property type="match status" value="1"/>
</dbReference>
<dbReference type="OrthoDB" id="9788270at2"/>
<evidence type="ECO:0000313" key="4">
    <source>
        <dbReference type="EMBL" id="TYT75427.1"/>
    </source>
</evidence>
<dbReference type="HAMAP" id="MF_00991">
    <property type="entry name" value="MqnB"/>
    <property type="match status" value="1"/>
</dbReference>
<comment type="pathway">
    <text evidence="1">Quinol/quinone metabolism; menaquinone biosynthesis.</text>
</comment>
<dbReference type="InterPro" id="IPR035994">
    <property type="entry name" value="Nucleoside_phosphorylase_sf"/>
</dbReference>
<protein>
    <recommendedName>
        <fullName evidence="1 2">Futalosine hydrolase</fullName>
        <shortName evidence="1">FL hydrolase</shortName>
        <ecNumber evidence="1 2">3.2.2.26</ecNumber>
    </recommendedName>
    <alternativeName>
        <fullName evidence="1">Futalosine nucleosidase</fullName>
    </alternativeName>
    <alternativeName>
        <fullName evidence="1">Menaquinone biosynthetic enzyme MqnB</fullName>
    </alternativeName>
</protein>
<dbReference type="GO" id="GO:0009116">
    <property type="term" value="P:nucleoside metabolic process"/>
    <property type="evidence" value="ECO:0007669"/>
    <property type="project" value="InterPro"/>
</dbReference>
<dbReference type="Proteomes" id="UP000321899">
    <property type="component" value="Unassembled WGS sequence"/>
</dbReference>
<comment type="similarity">
    <text evidence="1">Belongs to the PNP/UDP phosphorylase family. Futalosine hydrolase subfamily.</text>
</comment>
<name>A0A5Q4VGE0_9BACT</name>
<dbReference type="EMBL" id="VDMB01000004">
    <property type="protein sequence ID" value="TYT75427.1"/>
    <property type="molecule type" value="Genomic_DNA"/>
</dbReference>
<feature type="domain" description="Nucleoside phosphorylase" evidence="3">
    <location>
        <begin position="5"/>
        <end position="234"/>
    </location>
</feature>
<dbReference type="GO" id="GO:0019284">
    <property type="term" value="P:L-methionine salvage from S-adenosylmethionine"/>
    <property type="evidence" value="ECO:0007669"/>
    <property type="project" value="TreeGrafter"/>
</dbReference>
<dbReference type="GO" id="GO:0008930">
    <property type="term" value="F:methylthioadenosine nucleosidase activity"/>
    <property type="evidence" value="ECO:0007669"/>
    <property type="project" value="TreeGrafter"/>
</dbReference>
<keyword evidence="1 4" id="KW-0378">Hydrolase</keyword>
<dbReference type="Pfam" id="PF01048">
    <property type="entry name" value="PNP_UDP_1"/>
    <property type="match status" value="1"/>
</dbReference>
<dbReference type="NCBIfam" id="TIGR03664">
    <property type="entry name" value="fut_nucase"/>
    <property type="match status" value="1"/>
</dbReference>
<dbReference type="PANTHER" id="PTHR46832:SF2">
    <property type="entry name" value="FUTALOSINE HYDROLASE"/>
    <property type="match status" value="1"/>
</dbReference>
<comment type="caution">
    <text evidence="4">The sequence shown here is derived from an EMBL/GenBank/DDBJ whole genome shotgun (WGS) entry which is preliminary data.</text>
</comment>
<dbReference type="RefSeq" id="WP_139446912.1">
    <property type="nucleotide sequence ID" value="NZ_VDMB01000004.1"/>
</dbReference>
<dbReference type="InterPro" id="IPR019963">
    <property type="entry name" value="FL_hydrolase_MqnB"/>
</dbReference>
<dbReference type="UniPathway" id="UPA00079"/>
<dbReference type="Gene3D" id="3.40.50.1580">
    <property type="entry name" value="Nucleoside phosphorylase domain"/>
    <property type="match status" value="1"/>
</dbReference>
<keyword evidence="1" id="KW-0474">Menaquinone biosynthesis</keyword>
<dbReference type="CDD" id="cd17766">
    <property type="entry name" value="futalosine_nucleosidase_MqnB"/>
    <property type="match status" value="1"/>
</dbReference>
<organism evidence="4 5">
    <name type="scientific">Desulfobotulus mexicanus</name>
    <dbReference type="NCBI Taxonomy" id="2586642"/>
    <lineage>
        <taxon>Bacteria</taxon>
        <taxon>Pseudomonadati</taxon>
        <taxon>Thermodesulfobacteriota</taxon>
        <taxon>Desulfobacteria</taxon>
        <taxon>Desulfobacterales</taxon>
        <taxon>Desulfobacteraceae</taxon>
        <taxon>Desulfobotulus</taxon>
    </lineage>
</organism>
<comment type="function">
    <text evidence="1">Catalyzes the hydrolysis of futalosine (FL) to dehypoxanthine futalosine (DHFL) and hypoxanthine, a step in the biosynthesis of menaquinone (MK, vitamin K2).</text>
</comment>
<keyword evidence="4" id="KW-0326">Glycosidase</keyword>
<dbReference type="PANTHER" id="PTHR46832">
    <property type="entry name" value="5'-METHYLTHIOADENOSINE/S-ADENOSYLHOMOCYSTEINE NUCLEOSIDASE"/>
    <property type="match status" value="1"/>
</dbReference>
<dbReference type="GO" id="GO:0008782">
    <property type="term" value="F:adenosylhomocysteine nucleosidase activity"/>
    <property type="evidence" value="ECO:0007669"/>
    <property type="project" value="TreeGrafter"/>
</dbReference>
<evidence type="ECO:0000313" key="5">
    <source>
        <dbReference type="Proteomes" id="UP000321899"/>
    </source>
</evidence>
<dbReference type="EC" id="3.2.2.26" evidence="1 2"/>
<dbReference type="GO" id="GO:0005829">
    <property type="term" value="C:cytosol"/>
    <property type="evidence" value="ECO:0007669"/>
    <property type="project" value="TreeGrafter"/>
</dbReference>
<sequence length="248" mass="26594">MKPLLVLTAVDREAAPVIAGLNQTEDILLSGIPLIRGLAGEKKVYVLVSGPGVFNTAAKLGIILAALKPEWILQTGCGGMYPESCLSMGDIVIAASERDLHTGLESKSLIPSPLPFPLMENSPHIPGFYNTDTSLLHAALDIIEKKEGRIPPYGPFITVSTVTTSEKTANSIARSTGGLVENMEGAAAFHTAAIYGIPILEIRGISNPVGSRKSEDWDLETAFIRAGEAALYLLHRLPQHVWHPQQNL</sequence>
<evidence type="ECO:0000256" key="1">
    <source>
        <dbReference type="HAMAP-Rule" id="MF_00991"/>
    </source>
</evidence>